<dbReference type="EMBL" id="CP093442">
    <property type="protein sequence ID" value="UOF00436.1"/>
    <property type="molecule type" value="Genomic_DNA"/>
</dbReference>
<evidence type="ECO:0008006" key="3">
    <source>
        <dbReference type="Google" id="ProtNLM"/>
    </source>
</evidence>
<dbReference type="Proteomes" id="UP000830116">
    <property type="component" value="Chromosome"/>
</dbReference>
<organism evidence="1 2">
    <name type="scientific">Bdellovibrio reynosensis</name>
    <dbReference type="NCBI Taxonomy" id="2835041"/>
    <lineage>
        <taxon>Bacteria</taxon>
        <taxon>Pseudomonadati</taxon>
        <taxon>Bdellovibrionota</taxon>
        <taxon>Bdellovibrionia</taxon>
        <taxon>Bdellovibrionales</taxon>
        <taxon>Pseudobdellovibrionaceae</taxon>
        <taxon>Bdellovibrio</taxon>
    </lineage>
</organism>
<name>A0ABY4C9S8_9BACT</name>
<accession>A0ABY4C9S8</accession>
<gene>
    <name evidence="1" type="ORF">MNR06_12080</name>
</gene>
<dbReference type="InterPro" id="IPR003607">
    <property type="entry name" value="HD/PDEase_dom"/>
</dbReference>
<dbReference type="CDD" id="cd00077">
    <property type="entry name" value="HDc"/>
    <property type="match status" value="1"/>
</dbReference>
<dbReference type="Gene3D" id="1.10.3210.10">
    <property type="entry name" value="Hypothetical protein af1432"/>
    <property type="match status" value="1"/>
</dbReference>
<evidence type="ECO:0000313" key="1">
    <source>
        <dbReference type="EMBL" id="UOF00436.1"/>
    </source>
</evidence>
<keyword evidence="2" id="KW-1185">Reference proteome</keyword>
<proteinExistence type="predicted"/>
<protein>
    <recommendedName>
        <fullName evidence="3">HD-GYP domain-containing protein</fullName>
    </recommendedName>
</protein>
<dbReference type="Pfam" id="PF13487">
    <property type="entry name" value="HD_5"/>
    <property type="match status" value="1"/>
</dbReference>
<evidence type="ECO:0000313" key="2">
    <source>
        <dbReference type="Proteomes" id="UP000830116"/>
    </source>
</evidence>
<sequence>MKVLDLAIVSDNKKFRHRANFLAQDFHFDYKAYSTVDNFFCDETYKLVTCVLLDCSFCKTSDDVLELTRDAKKVAKESYLIIVVGSMFTADTSNAVKEAGASLVLLENEFFSSSKTEFVLSQTIRSAFIPVKTCDLIEGTKVSFPLYHLMPANSRFLKVIKPGMKVRKDFLERYEPIGELYLRRESFNAWVKYSTNLAKEDELSVARLCRLRFLQLNHSFTILTLLIGDQSSGTSFNKGRQLYENVRELCGELLTALKGISDPWTIVNNSSIGDFGSLERAPAIAAYAGLLSLQAKIGDPEEVMIGALLADIGYLDLSPSTTFKIRNNDIQGLNAEELMEYRKHPIFSLNQCLNRKLPLSDSIKSIILQSHERTDQTGFPHKVRADKIAEEAMLVRLCWELDSKSQIRFGAIRAEIATLKEDLAHSAMKEKGNYSPEFLSKTLGVLQPRNSPIFS</sequence>
<dbReference type="RefSeq" id="WP_243536376.1">
    <property type="nucleotide sequence ID" value="NZ_CP093442.1"/>
</dbReference>
<reference evidence="1" key="1">
    <citation type="submission" date="2022-03" db="EMBL/GenBank/DDBJ databases">
        <title>Genome Identification and Characterization of new species Bdellovibrio reynosense LBG001 sp. nov. from a Mexico soil sample.</title>
        <authorList>
            <person name="Camilli A."/>
            <person name="Ajao Y."/>
            <person name="Guo X."/>
        </authorList>
    </citation>
    <scope>NUCLEOTIDE SEQUENCE</scope>
    <source>
        <strain evidence="1">LBG001</strain>
    </source>
</reference>